<sequence length="586" mass="63798">MELKHIDIAKLSVAAVNMRGKGKADLSNILPSVRARGVLVPLIVRANGSPDSYEIVAGKRRYQAALAVMQESGEAEALPCAVIEAGDDAAALEASLIENIARLDPDEMTQCETFTRLMREGRTMEELSLTFGLTALQVKRTLALGNLLPRIRNLYRAAKIDVVTVRHLTLASKSQQRDWLALLDDESAYVPTGSALKAWLFGGVSIPVKAALFDVDSYEGGIVADLFGEDRYFADVSAFWTAQQAAIEERVEQYRNAGWRDVVLLSQGEPFHGWEYERCPKRKGGKVYVVTSHRGDVAFHEGYLTSKEARKLERQGESGEASDKPSRPEVTSSQQDYIDLHRHAAVRAAMIGHPGLCLRVAVAHMIAGSPLWTIRAEPQRAADAIAESVENSASEARFDAERRRLLALLDFDADTPTITGGSDGLTSLYARLCTLDDATVMSILSVVMGETLDARCDLVDALGMQLGIDMAQVWQADDTLFDGLRDREVIDAMLAEVAGKDIAEANAKETGKTKKQIIRDCLKGSNGRAKVEGWVPRWLRFPASGYTNRGGVASVSRTASAMEAMALSSDTTDEPQVDPAPMSQAA</sequence>
<dbReference type="SUPFAM" id="SSF109709">
    <property type="entry name" value="KorB DNA-binding domain-like"/>
    <property type="match status" value="1"/>
</dbReference>
<dbReference type="Pfam" id="PF02195">
    <property type="entry name" value="ParB_N"/>
    <property type="match status" value="1"/>
</dbReference>
<accession>D4YXV6</accession>
<dbReference type="AlphaFoldDB" id="D4YXV6"/>
<feature type="compositionally biased region" description="Basic and acidic residues" evidence="1">
    <location>
        <begin position="310"/>
        <end position="327"/>
    </location>
</feature>
<feature type="domain" description="ParB-like N-terminal" evidence="2">
    <location>
        <begin position="4"/>
        <end position="100"/>
    </location>
</feature>
<dbReference type="RefSeq" id="WP_013038971.1">
    <property type="nucleotide sequence ID" value="NC_014006.1"/>
</dbReference>
<dbReference type="InterPro" id="IPR003115">
    <property type="entry name" value="ParB_N"/>
</dbReference>
<dbReference type="InterPro" id="IPR036086">
    <property type="entry name" value="ParB/Sulfiredoxin_sf"/>
</dbReference>
<dbReference type="SMART" id="SM00470">
    <property type="entry name" value="ParB"/>
    <property type="match status" value="1"/>
</dbReference>
<dbReference type="Proteomes" id="UP000007753">
    <property type="component" value="Chromosome 1"/>
</dbReference>
<protein>
    <submittedName>
        <fullName evidence="3">ParB-like protein</fullName>
    </submittedName>
</protein>
<feature type="region of interest" description="Disordered" evidence="1">
    <location>
        <begin position="566"/>
        <end position="586"/>
    </location>
</feature>
<dbReference type="Gene3D" id="3.90.1530.30">
    <property type="match status" value="1"/>
</dbReference>
<dbReference type="InterPro" id="IPR050336">
    <property type="entry name" value="Chromosome_partition/occlusion"/>
</dbReference>
<dbReference type="HOGENOM" id="CLU_034190_0_0_5"/>
<feature type="region of interest" description="Disordered" evidence="1">
    <location>
        <begin position="310"/>
        <end position="335"/>
    </location>
</feature>
<proteinExistence type="predicted"/>
<dbReference type="SUPFAM" id="SSF110849">
    <property type="entry name" value="ParB/Sulfiredoxin"/>
    <property type="match status" value="1"/>
</dbReference>
<dbReference type="STRING" id="452662.SJA_C1-03540"/>
<evidence type="ECO:0000313" key="3">
    <source>
        <dbReference type="EMBL" id="BAI95188.1"/>
    </source>
</evidence>
<dbReference type="KEGG" id="sjp:SJA_C1-03540"/>
<dbReference type="EMBL" id="AP010803">
    <property type="protein sequence ID" value="BAI95188.1"/>
    <property type="molecule type" value="Genomic_DNA"/>
</dbReference>
<dbReference type="GO" id="GO:0005694">
    <property type="term" value="C:chromosome"/>
    <property type="evidence" value="ECO:0007669"/>
    <property type="project" value="TreeGrafter"/>
</dbReference>
<evidence type="ECO:0000313" key="4">
    <source>
        <dbReference type="Proteomes" id="UP000007753"/>
    </source>
</evidence>
<reference evidence="3 4" key="1">
    <citation type="journal article" date="2010" name="J. Bacteriol.">
        <title>Complete genome sequence of the representative gamma-hexachlorocyclohexane-degrading bacterium Sphingobium japonicum UT26.</title>
        <authorList>
            <person name="Nagata Y."/>
            <person name="Ohtsubo Y."/>
            <person name="Endo R."/>
            <person name="Ichikawa N."/>
            <person name="Ankai A."/>
            <person name="Oguchi A."/>
            <person name="Fukui S."/>
            <person name="Fujita N."/>
            <person name="Tsuda M."/>
        </authorList>
    </citation>
    <scope>NUCLEOTIDE SEQUENCE [LARGE SCALE GENOMIC DNA]</scope>
    <source>
        <strain evidence="4">DSM 16413 / CCM 7287 / MTCC 6362 / UT26 / NBRC 101211 / UT26S</strain>
    </source>
</reference>
<dbReference type="PANTHER" id="PTHR33375">
    <property type="entry name" value="CHROMOSOME-PARTITIONING PROTEIN PARB-RELATED"/>
    <property type="match status" value="1"/>
</dbReference>
<dbReference type="Gene3D" id="1.10.10.2830">
    <property type="match status" value="1"/>
</dbReference>
<organism evidence="3 4">
    <name type="scientific">Sphingobium indicum (strain DSM 16413 / CCM 7287 / MTCC 6362 / UT26 / NBRC 101211 / UT26S)</name>
    <name type="common">Sphingobium japonicum</name>
    <dbReference type="NCBI Taxonomy" id="452662"/>
    <lineage>
        <taxon>Bacteria</taxon>
        <taxon>Pseudomonadati</taxon>
        <taxon>Pseudomonadota</taxon>
        <taxon>Alphaproteobacteria</taxon>
        <taxon>Sphingomonadales</taxon>
        <taxon>Sphingomonadaceae</taxon>
        <taxon>Sphingobium</taxon>
    </lineage>
</organism>
<evidence type="ECO:0000259" key="2">
    <source>
        <dbReference type="SMART" id="SM00470"/>
    </source>
</evidence>
<dbReference type="eggNOG" id="COG1475">
    <property type="taxonomic scope" value="Bacteria"/>
</dbReference>
<gene>
    <name evidence="3" type="ordered locus">SJA_C1-03540</name>
</gene>
<keyword evidence="4" id="KW-1185">Reference proteome</keyword>
<dbReference type="PANTHER" id="PTHR33375:SF7">
    <property type="entry name" value="CHROMOSOME 2-PARTITIONING PROTEIN PARB-RELATED"/>
    <property type="match status" value="1"/>
</dbReference>
<dbReference type="GO" id="GO:0007059">
    <property type="term" value="P:chromosome segregation"/>
    <property type="evidence" value="ECO:0007669"/>
    <property type="project" value="TreeGrafter"/>
</dbReference>
<dbReference type="GeneID" id="29272050"/>
<name>D4YXV6_SPHIU</name>
<evidence type="ECO:0000256" key="1">
    <source>
        <dbReference type="SAM" id="MobiDB-lite"/>
    </source>
</evidence>